<gene>
    <name evidence="1" type="ORF">PsYK624_118240</name>
</gene>
<keyword evidence="2" id="KW-1185">Reference proteome</keyword>
<accession>A0A9P3LI21</accession>
<sequence>MTTLPVEILQTVLAFHVASYVHEMVGPHAEITEDEKKGGKDAVIRTVARPVLPLLLTSYQFHDITLETLSTHLMIPFSGPRDRVEDNPWYRLALVRAFVLDGRLSGPLLSDPISVAHTSTTLAVYVFAKRALLELARVQCPYDLATCTMDRQQFSVARSASQDALLSIEAAFRRLPRVPPALLPPLRQHVIDVFCPVLLACRVGIPLAMLVHSFGILRQFQALDARREPGAPASLPLFLPDFRASLRLAHVQDAQILGMFTMRTRGTALDAPMILDLCAVLQRIVDNDVPECELYEECRDVARSIHDEVDALLPLIQG</sequence>
<protein>
    <submittedName>
        <fullName evidence="1">Uncharacterized protein</fullName>
    </submittedName>
</protein>
<evidence type="ECO:0000313" key="2">
    <source>
        <dbReference type="Proteomes" id="UP000703269"/>
    </source>
</evidence>
<comment type="caution">
    <text evidence="1">The sequence shown here is derived from an EMBL/GenBank/DDBJ whole genome shotgun (WGS) entry which is preliminary data.</text>
</comment>
<proteinExistence type="predicted"/>
<dbReference type="Proteomes" id="UP000703269">
    <property type="component" value="Unassembled WGS sequence"/>
</dbReference>
<evidence type="ECO:0000313" key="1">
    <source>
        <dbReference type="EMBL" id="GJE95638.1"/>
    </source>
</evidence>
<name>A0A9P3LI21_9APHY</name>
<dbReference type="AlphaFoldDB" id="A0A9P3LI21"/>
<reference evidence="1 2" key="1">
    <citation type="submission" date="2021-08" db="EMBL/GenBank/DDBJ databases">
        <title>Draft Genome Sequence of Phanerochaete sordida strain YK-624.</title>
        <authorList>
            <person name="Mori T."/>
            <person name="Dohra H."/>
            <person name="Suzuki T."/>
            <person name="Kawagishi H."/>
            <person name="Hirai H."/>
        </authorList>
    </citation>
    <scope>NUCLEOTIDE SEQUENCE [LARGE SCALE GENOMIC DNA]</scope>
    <source>
        <strain evidence="1 2">YK-624</strain>
    </source>
</reference>
<dbReference type="EMBL" id="BPQB01000051">
    <property type="protein sequence ID" value="GJE95638.1"/>
    <property type="molecule type" value="Genomic_DNA"/>
</dbReference>
<organism evidence="1 2">
    <name type="scientific">Phanerochaete sordida</name>
    <dbReference type="NCBI Taxonomy" id="48140"/>
    <lineage>
        <taxon>Eukaryota</taxon>
        <taxon>Fungi</taxon>
        <taxon>Dikarya</taxon>
        <taxon>Basidiomycota</taxon>
        <taxon>Agaricomycotina</taxon>
        <taxon>Agaricomycetes</taxon>
        <taxon>Polyporales</taxon>
        <taxon>Phanerochaetaceae</taxon>
        <taxon>Phanerochaete</taxon>
    </lineage>
</organism>